<organism evidence="1 2">
    <name type="scientific">Aristaeella hokkaidonensis</name>
    <dbReference type="NCBI Taxonomy" id="3046382"/>
    <lineage>
        <taxon>Bacteria</taxon>
        <taxon>Bacillati</taxon>
        <taxon>Bacillota</taxon>
        <taxon>Clostridia</taxon>
        <taxon>Eubacteriales</taxon>
        <taxon>Aristaeellaceae</taxon>
        <taxon>Aristaeella</taxon>
    </lineage>
</organism>
<reference evidence="1" key="1">
    <citation type="submission" date="2021-01" db="EMBL/GenBank/DDBJ databases">
        <title>Complete genome sequence of Clostridiales bacterium R-7.</title>
        <authorList>
            <person name="Mahoney-Kurpe S.C."/>
            <person name="Palevich N."/>
            <person name="Koike S."/>
            <person name="Moon C.D."/>
            <person name="Attwood G.T."/>
        </authorList>
    </citation>
    <scope>NUCLEOTIDE SEQUENCE</scope>
    <source>
        <strain evidence="1">R-7</strain>
    </source>
</reference>
<gene>
    <name evidence="1" type="ORF">JYE49_03840</name>
</gene>
<accession>A0AC61MXV5</accession>
<keyword evidence="2" id="KW-1185">Reference proteome</keyword>
<dbReference type="EMBL" id="CP068393">
    <property type="protein sequence ID" value="QUC67842.1"/>
    <property type="molecule type" value="Genomic_DNA"/>
</dbReference>
<sequence>MQTIVIDGSRYESPRDLHLALKRMLSLPDYYGMNADALNDCLSERVSPVNVWILDPGAGEVASAISILRTVFADNGGEVKEL</sequence>
<name>A0AC61MXV5_9FIRM</name>
<protein>
    <submittedName>
        <fullName evidence="1">Barstar family protein</fullName>
    </submittedName>
</protein>
<evidence type="ECO:0000313" key="2">
    <source>
        <dbReference type="Proteomes" id="UP000682782"/>
    </source>
</evidence>
<dbReference type="Proteomes" id="UP000682782">
    <property type="component" value="Chromosome"/>
</dbReference>
<proteinExistence type="predicted"/>
<evidence type="ECO:0000313" key="1">
    <source>
        <dbReference type="EMBL" id="QUC67842.1"/>
    </source>
</evidence>